<dbReference type="GO" id="GO:0031410">
    <property type="term" value="C:cytoplasmic vesicle"/>
    <property type="evidence" value="ECO:0007669"/>
    <property type="project" value="TreeGrafter"/>
</dbReference>
<dbReference type="InterPro" id="IPR002859">
    <property type="entry name" value="PKD/REJ-like"/>
</dbReference>
<evidence type="ECO:0000313" key="4">
    <source>
        <dbReference type="Proteomes" id="UP000277294"/>
    </source>
</evidence>
<dbReference type="PROSITE" id="PS51257">
    <property type="entry name" value="PROKAR_LIPOPROTEIN"/>
    <property type="match status" value="1"/>
</dbReference>
<dbReference type="PANTHER" id="PTHR46182:SF2">
    <property type="entry name" value="FI19480P1"/>
    <property type="match status" value="1"/>
</dbReference>
<dbReference type="InterPro" id="IPR013783">
    <property type="entry name" value="Ig-like_fold"/>
</dbReference>
<feature type="signal peptide" evidence="1">
    <location>
        <begin position="1"/>
        <end position="19"/>
    </location>
</feature>
<gene>
    <name evidence="3" type="ORF">PIGHUM_00509</name>
</gene>
<dbReference type="Pfam" id="PF02010">
    <property type="entry name" value="REJ"/>
    <property type="match status" value="1"/>
</dbReference>
<dbReference type="InterPro" id="IPR029865">
    <property type="entry name" value="KIAA0319-like"/>
</dbReference>
<feature type="domain" description="PKD/Chitinase" evidence="2">
    <location>
        <begin position="37"/>
        <end position="125"/>
    </location>
</feature>
<keyword evidence="1" id="KW-0732">Signal</keyword>
<accession>A0A3P4AYF9</accession>
<dbReference type="Pfam" id="PF18911">
    <property type="entry name" value="PKD_4"/>
    <property type="match status" value="1"/>
</dbReference>
<dbReference type="CDD" id="cd00146">
    <property type="entry name" value="PKD"/>
    <property type="match status" value="1"/>
</dbReference>
<feature type="chain" id="PRO_5018067620" evidence="1">
    <location>
        <begin position="20"/>
        <end position="879"/>
    </location>
</feature>
<dbReference type="InterPro" id="IPR022409">
    <property type="entry name" value="PKD/Chitinase_dom"/>
</dbReference>
<dbReference type="Proteomes" id="UP000277294">
    <property type="component" value="Unassembled WGS sequence"/>
</dbReference>
<evidence type="ECO:0000313" key="3">
    <source>
        <dbReference type="EMBL" id="VCU68458.1"/>
    </source>
</evidence>
<evidence type="ECO:0000259" key="2">
    <source>
        <dbReference type="SMART" id="SM00089"/>
    </source>
</evidence>
<feature type="domain" description="PKD/Chitinase" evidence="2">
    <location>
        <begin position="459"/>
        <end position="554"/>
    </location>
</feature>
<reference evidence="3 4" key="1">
    <citation type="submission" date="2018-10" db="EMBL/GenBank/DDBJ databases">
        <authorList>
            <person name="Criscuolo A."/>
        </authorList>
    </citation>
    <scope>NUCLEOTIDE SEQUENCE [LARGE SCALE GENOMIC DNA]</scope>
    <source>
        <strain evidence="3">DnA1</strain>
    </source>
</reference>
<name>A0A3P4AYF9_9BURK</name>
<proteinExistence type="predicted"/>
<dbReference type="GO" id="GO:0016020">
    <property type="term" value="C:membrane"/>
    <property type="evidence" value="ECO:0007669"/>
    <property type="project" value="TreeGrafter"/>
</dbReference>
<feature type="domain" description="PKD/Chitinase" evidence="2">
    <location>
        <begin position="140"/>
        <end position="232"/>
    </location>
</feature>
<keyword evidence="4" id="KW-1185">Reference proteome</keyword>
<sequence>MRFLLRNLFMGLGTTLLLAACGGGGDGGDRVSTAPPTVTISPDRATVEVGAAVTARGEAQSSSGGAFTYRWSLDKPADSAAALDSASRSTATFTPDLAGEYRLSLTVNDGKADSTAALAVFTASSTDPVANAGTDITTVAATVGLYDQLTGGTVQLNGTRSQPPTNGDLAGLSYQWSLAQVPESSKAALDDATLAEPRFTADKEGTYRATLVVRYGNRISKSDEVVINVVKSNVPPVAVVKFGGEEVKDAITVVRGQTVTLDASGSADPDSPGNNSHLQYRWEFANGASPGVPNGSKSVLSGATTAVASFTPDMAISYRYAITLYIYDGVARTTKSFYVHVTKPEGAANTPPTMVSPLPPYTNATYEIERGAKANFMSDKAGYDIDGDSLKYQWKWISYPSGFDPETGSTFTTSYFSSVFTPNVDGEYVIEVQASDGQALGASVRQTYTVRLGANRAPAASAGLAARNTTVAAGSIVTLDGSGSSDPDGNRLDYAWTLLDRPDGSTAVLNGATTVRPTLTADKPGYYTAALTVKDSHGFPGTNVAKVTFKAKSTNYAPVVRLDVPVNYTSEQPMVIGYRGDKFSYTNSLTKHTDEFENWLSFSAGVNAVDPEDDPLTVLGTLVQEPTGNAFRYPATGNLCNNGLNVNDAGMASSGTTYTDHINKLLAFRDWECPSVTLAPSVPGDYRLEFFVSDGTDRVGPYAVTVPTAKRENYPSLLLEDLKKSHDWSNNEQKIVIRQTNPADTPQVTFPTFGLPQANRRPVLPFSLYATLEPRIDEYLGTDLVLATYRLTAYGGDYTITGLQASDSTGVEKPRFVGLSNNQVIKRGQSVEFQLVWPVSQTMQSTSATLVERFSSLSWAFKIAERPAWTFDYSAAAVR</sequence>
<evidence type="ECO:0000256" key="1">
    <source>
        <dbReference type="SAM" id="SignalP"/>
    </source>
</evidence>
<organism evidence="3 4">
    <name type="scientific">Pigmentiphaga humi</name>
    <dbReference type="NCBI Taxonomy" id="2478468"/>
    <lineage>
        <taxon>Bacteria</taxon>
        <taxon>Pseudomonadati</taxon>
        <taxon>Pseudomonadota</taxon>
        <taxon>Betaproteobacteria</taxon>
        <taxon>Burkholderiales</taxon>
        <taxon>Alcaligenaceae</taxon>
        <taxon>Pigmentiphaga</taxon>
    </lineage>
</organism>
<dbReference type="Gene3D" id="2.60.40.10">
    <property type="entry name" value="Immunoglobulins"/>
    <property type="match status" value="5"/>
</dbReference>
<dbReference type="RefSeq" id="WP_124077667.1">
    <property type="nucleotide sequence ID" value="NZ_UWPJ01000005.1"/>
</dbReference>
<protein>
    <submittedName>
        <fullName evidence="3">PKD domain protein</fullName>
    </submittedName>
</protein>
<dbReference type="InterPro" id="IPR035986">
    <property type="entry name" value="PKD_dom_sf"/>
</dbReference>
<dbReference type="SUPFAM" id="SSF49299">
    <property type="entry name" value="PKD domain"/>
    <property type="match status" value="2"/>
</dbReference>
<dbReference type="EMBL" id="UWPJ01000005">
    <property type="protein sequence ID" value="VCU68458.1"/>
    <property type="molecule type" value="Genomic_DNA"/>
</dbReference>
<dbReference type="SMART" id="SM00089">
    <property type="entry name" value="PKD"/>
    <property type="match status" value="3"/>
</dbReference>
<dbReference type="PANTHER" id="PTHR46182">
    <property type="entry name" value="FI19480P1"/>
    <property type="match status" value="1"/>
</dbReference>
<dbReference type="AlphaFoldDB" id="A0A3P4AYF9"/>
<dbReference type="InterPro" id="IPR000601">
    <property type="entry name" value="PKD_dom"/>
</dbReference>
<dbReference type="OrthoDB" id="8676431at2"/>